<dbReference type="Proteomes" id="UP000244920">
    <property type="component" value="Chromosome"/>
</dbReference>
<evidence type="ECO:0000256" key="2">
    <source>
        <dbReference type="ARBA" id="ARBA00022475"/>
    </source>
</evidence>
<feature type="domain" description="EamA" evidence="7">
    <location>
        <begin position="7"/>
        <end position="140"/>
    </location>
</feature>
<feature type="transmembrane region" description="Helical" evidence="6">
    <location>
        <begin position="187"/>
        <end position="204"/>
    </location>
</feature>
<dbReference type="InterPro" id="IPR037185">
    <property type="entry name" value="EmrE-like"/>
</dbReference>
<evidence type="ECO:0000313" key="9">
    <source>
        <dbReference type="Proteomes" id="UP000244920"/>
    </source>
</evidence>
<feature type="transmembrane region" description="Helical" evidence="6">
    <location>
        <begin position="72"/>
        <end position="96"/>
    </location>
</feature>
<comment type="subcellular location">
    <subcellularLocation>
        <location evidence="1">Cell membrane</location>
        <topology evidence="1">Multi-pass membrane protein</topology>
    </subcellularLocation>
</comment>
<evidence type="ECO:0000256" key="1">
    <source>
        <dbReference type="ARBA" id="ARBA00004651"/>
    </source>
</evidence>
<dbReference type="PANTHER" id="PTHR32322:SF18">
    <property type="entry name" value="S-ADENOSYLMETHIONINE_S-ADENOSYLHOMOCYSTEINE TRANSPORTER"/>
    <property type="match status" value="1"/>
</dbReference>
<protein>
    <submittedName>
        <fullName evidence="8">EamA family transporter</fullName>
    </submittedName>
</protein>
<evidence type="ECO:0000256" key="4">
    <source>
        <dbReference type="ARBA" id="ARBA00022989"/>
    </source>
</evidence>
<dbReference type="EMBL" id="CP029206">
    <property type="protein sequence ID" value="AWI50747.1"/>
    <property type="molecule type" value="Genomic_DNA"/>
</dbReference>
<sequence>MKKNPILGFILALTATAMWGTLPIAAQQVLSVMQAQTLVWARFWVAGIGLFIILAFAKKLPKLTASNRKQFGLMLLGVLGLSGNFFLVAEGLHYISPTTTQVLWQFAPFLMIFLGVLLFKERFTFAQKIGFVLLIIGLLAFFNDKFHELFQLSHYALGVLLSLCGSLIWVCYGIAQKLLLKHFSSQQILMMIYLSCGVAFTPFAEAAQIGKIDSPFLWGCFIYCCLNTLIAYGSYGEALNQWETSKVSVVTTMIPIFTMLFSILGHRFYPAVFASPDMNGISYLGAFIVVIGAMTAAIGDKLFYQIGRSLRKRT</sequence>
<keyword evidence="2" id="KW-1003">Cell membrane</keyword>
<feature type="transmembrane region" description="Helical" evidence="6">
    <location>
        <begin position="41"/>
        <end position="60"/>
    </location>
</feature>
<feature type="transmembrane region" description="Helical" evidence="6">
    <location>
        <begin position="155"/>
        <end position="175"/>
    </location>
</feature>
<evidence type="ECO:0000256" key="5">
    <source>
        <dbReference type="ARBA" id="ARBA00023136"/>
    </source>
</evidence>
<feature type="transmembrane region" description="Helical" evidence="6">
    <location>
        <begin position="102"/>
        <end position="119"/>
    </location>
</feature>
<evidence type="ECO:0000256" key="6">
    <source>
        <dbReference type="SAM" id="Phobius"/>
    </source>
</evidence>
<dbReference type="InterPro" id="IPR050638">
    <property type="entry name" value="AA-Vitamin_Transporters"/>
</dbReference>
<dbReference type="Gene3D" id="1.10.3730.20">
    <property type="match status" value="1"/>
</dbReference>
<keyword evidence="5 6" id="KW-0472">Membrane</keyword>
<feature type="transmembrane region" description="Helical" evidence="6">
    <location>
        <begin position="247"/>
        <end position="269"/>
    </location>
</feature>
<feature type="domain" description="EamA" evidence="7">
    <location>
        <begin position="157"/>
        <end position="264"/>
    </location>
</feature>
<dbReference type="RefSeq" id="WP_108923360.1">
    <property type="nucleotide sequence ID" value="NZ_CP029206.1"/>
</dbReference>
<organism evidence="8 9">
    <name type="scientific">Actinobacillus porcitonsillarum</name>
    <dbReference type="NCBI Taxonomy" id="189834"/>
    <lineage>
        <taxon>Bacteria</taxon>
        <taxon>Pseudomonadati</taxon>
        <taxon>Pseudomonadota</taxon>
        <taxon>Gammaproteobacteria</taxon>
        <taxon>Pasteurellales</taxon>
        <taxon>Pasteurellaceae</taxon>
        <taxon>Actinobacillus</taxon>
    </lineage>
</organism>
<evidence type="ECO:0000313" key="8">
    <source>
        <dbReference type="EMBL" id="AWI50747.1"/>
    </source>
</evidence>
<dbReference type="InterPro" id="IPR000620">
    <property type="entry name" value="EamA_dom"/>
</dbReference>
<dbReference type="PANTHER" id="PTHR32322">
    <property type="entry name" value="INNER MEMBRANE TRANSPORTER"/>
    <property type="match status" value="1"/>
</dbReference>
<dbReference type="KEGG" id="apor:DDU33_04260"/>
<accession>A0A2U8FII8</accession>
<feature type="transmembrane region" description="Helical" evidence="6">
    <location>
        <begin position="281"/>
        <end position="304"/>
    </location>
</feature>
<keyword evidence="4 6" id="KW-1133">Transmembrane helix</keyword>
<dbReference type="Pfam" id="PF00892">
    <property type="entry name" value="EamA"/>
    <property type="match status" value="2"/>
</dbReference>
<feature type="transmembrane region" description="Helical" evidence="6">
    <location>
        <begin position="126"/>
        <end position="143"/>
    </location>
</feature>
<dbReference type="AlphaFoldDB" id="A0A2U8FII8"/>
<dbReference type="SUPFAM" id="SSF103481">
    <property type="entry name" value="Multidrug resistance efflux transporter EmrE"/>
    <property type="match status" value="1"/>
</dbReference>
<evidence type="ECO:0000256" key="3">
    <source>
        <dbReference type="ARBA" id="ARBA00022692"/>
    </source>
</evidence>
<name>A0A2U8FII8_9PAST</name>
<reference evidence="9" key="1">
    <citation type="submission" date="2018-05" db="EMBL/GenBank/DDBJ databases">
        <title>Complete genome sequence of Actinobacillus porcitonsillarum reference strain 9953L55 (CCUG 46996).</title>
        <authorList>
            <person name="Dona V."/>
            <person name="Perreten V."/>
        </authorList>
    </citation>
    <scope>NUCLEOTIDE SEQUENCE [LARGE SCALE GENOMIC DNA]</scope>
    <source>
        <strain evidence="9">9953L55</strain>
    </source>
</reference>
<dbReference type="GO" id="GO:0005886">
    <property type="term" value="C:plasma membrane"/>
    <property type="evidence" value="ECO:0007669"/>
    <property type="project" value="UniProtKB-SubCell"/>
</dbReference>
<feature type="transmembrane region" description="Helical" evidence="6">
    <location>
        <begin position="216"/>
        <end position="235"/>
    </location>
</feature>
<proteinExistence type="predicted"/>
<keyword evidence="3 6" id="KW-0812">Transmembrane</keyword>
<gene>
    <name evidence="8" type="ORF">DDU33_04260</name>
</gene>
<keyword evidence="9" id="KW-1185">Reference proteome</keyword>
<evidence type="ECO:0000259" key="7">
    <source>
        <dbReference type="Pfam" id="PF00892"/>
    </source>
</evidence>